<dbReference type="AlphaFoldDB" id="A0A1D8PAG7"/>
<dbReference type="SUPFAM" id="SSF46689">
    <property type="entry name" value="Homeodomain-like"/>
    <property type="match status" value="1"/>
</dbReference>
<evidence type="ECO:0000256" key="2">
    <source>
        <dbReference type="ARBA" id="ARBA00023125"/>
    </source>
</evidence>
<dbReference type="PANTHER" id="PTHR47893:SF1">
    <property type="entry name" value="REGULATORY PROTEIN PCHR"/>
    <property type="match status" value="1"/>
</dbReference>
<name>A0A1D8PAG7_9FLAO</name>
<dbReference type="KEGG" id="lul:LPB138_12850"/>
<evidence type="ECO:0000259" key="4">
    <source>
        <dbReference type="PROSITE" id="PS01124"/>
    </source>
</evidence>
<proteinExistence type="predicted"/>
<dbReference type="InterPro" id="IPR018060">
    <property type="entry name" value="HTH_AraC"/>
</dbReference>
<reference evidence="5 6" key="1">
    <citation type="submission" date="2016-10" db="EMBL/GenBank/DDBJ databases">
        <title>Lutibacter sp. LPB0138, isolated from marine gastropod.</title>
        <authorList>
            <person name="Kim E."/>
            <person name="Yi H."/>
        </authorList>
    </citation>
    <scope>NUCLEOTIDE SEQUENCE [LARGE SCALE GENOMIC DNA]</scope>
    <source>
        <strain evidence="5 6">LPB0138</strain>
    </source>
</reference>
<evidence type="ECO:0000313" key="6">
    <source>
        <dbReference type="Proteomes" id="UP000176050"/>
    </source>
</evidence>
<accession>A0A1D8PAG7</accession>
<dbReference type="OrthoDB" id="2666928at2"/>
<dbReference type="Pfam" id="PF12833">
    <property type="entry name" value="HTH_18"/>
    <property type="match status" value="1"/>
</dbReference>
<dbReference type="InterPro" id="IPR020449">
    <property type="entry name" value="Tscrpt_reg_AraC-type_HTH"/>
</dbReference>
<keyword evidence="2" id="KW-0238">DNA-binding</keyword>
<dbReference type="EMBL" id="CP017478">
    <property type="protein sequence ID" value="AOW21511.1"/>
    <property type="molecule type" value="Genomic_DNA"/>
</dbReference>
<organism evidence="5 6">
    <name type="scientific">Urechidicola croceus</name>
    <dbReference type="NCBI Taxonomy" id="1850246"/>
    <lineage>
        <taxon>Bacteria</taxon>
        <taxon>Pseudomonadati</taxon>
        <taxon>Bacteroidota</taxon>
        <taxon>Flavobacteriia</taxon>
        <taxon>Flavobacteriales</taxon>
        <taxon>Flavobacteriaceae</taxon>
        <taxon>Urechidicola</taxon>
    </lineage>
</organism>
<sequence>MREIVINSENLKQILYQIQITFGGEVTENWGKYTYTIDNEIGKGSIKYIPFDWGINYLQYDITFFDDVSFIIDASAYNPIHFIYCLNGFMEHRFEHQTEPNRIEQLQSAIITNKEGCFNYFYYPKNSELEICSIQVLRKSFLKKRINNISSLNQKLYSVFLDTDYDNRFSYFGNYNLKIGEFFKKIKKVKEKGIIRILKIQGLVLQILATHITEHDIATNKRKLNTSLNKDELKIIRKYAQKITKNISKDFSLETLSTESGLSQAKLQEGFKLLYGRTVTEYIRHVRLESARDLIINSDLNISEIVYTIGFSSRSYFSKIFKEKYNISPNEYKNNVGVH</sequence>
<evidence type="ECO:0000256" key="1">
    <source>
        <dbReference type="ARBA" id="ARBA00023015"/>
    </source>
</evidence>
<evidence type="ECO:0000256" key="3">
    <source>
        <dbReference type="ARBA" id="ARBA00023163"/>
    </source>
</evidence>
<dbReference type="SMART" id="SM00342">
    <property type="entry name" value="HTH_ARAC"/>
    <property type="match status" value="1"/>
</dbReference>
<dbReference type="Gene3D" id="1.10.10.60">
    <property type="entry name" value="Homeodomain-like"/>
    <property type="match status" value="2"/>
</dbReference>
<gene>
    <name evidence="5" type="ORF">LPB138_12850</name>
</gene>
<evidence type="ECO:0000313" key="5">
    <source>
        <dbReference type="EMBL" id="AOW21511.1"/>
    </source>
</evidence>
<feature type="domain" description="HTH araC/xylS-type" evidence="4">
    <location>
        <begin position="237"/>
        <end position="335"/>
    </location>
</feature>
<dbReference type="STRING" id="1850246.LPB138_12850"/>
<dbReference type="PRINTS" id="PR00032">
    <property type="entry name" value="HTHARAC"/>
</dbReference>
<dbReference type="RefSeq" id="WP_070237671.1">
    <property type="nucleotide sequence ID" value="NZ_CP017478.1"/>
</dbReference>
<dbReference type="InterPro" id="IPR053142">
    <property type="entry name" value="PchR_regulatory_protein"/>
</dbReference>
<dbReference type="GO" id="GO:0043565">
    <property type="term" value="F:sequence-specific DNA binding"/>
    <property type="evidence" value="ECO:0007669"/>
    <property type="project" value="InterPro"/>
</dbReference>
<dbReference type="Proteomes" id="UP000176050">
    <property type="component" value="Chromosome"/>
</dbReference>
<dbReference type="GO" id="GO:0003700">
    <property type="term" value="F:DNA-binding transcription factor activity"/>
    <property type="evidence" value="ECO:0007669"/>
    <property type="project" value="InterPro"/>
</dbReference>
<dbReference type="PANTHER" id="PTHR47893">
    <property type="entry name" value="REGULATORY PROTEIN PCHR"/>
    <property type="match status" value="1"/>
</dbReference>
<keyword evidence="3" id="KW-0804">Transcription</keyword>
<protein>
    <submittedName>
        <fullName evidence="5">AraC family transcriptional regulator</fullName>
    </submittedName>
</protein>
<dbReference type="InterPro" id="IPR009057">
    <property type="entry name" value="Homeodomain-like_sf"/>
</dbReference>
<keyword evidence="1" id="KW-0805">Transcription regulation</keyword>
<dbReference type="PROSITE" id="PS01124">
    <property type="entry name" value="HTH_ARAC_FAMILY_2"/>
    <property type="match status" value="1"/>
</dbReference>
<keyword evidence="6" id="KW-1185">Reference proteome</keyword>